<dbReference type="InterPro" id="IPR000916">
    <property type="entry name" value="Bet_v_I/MLP"/>
</dbReference>
<name>A0AAF0TR84_SOLVR</name>
<evidence type="ECO:0000313" key="2">
    <source>
        <dbReference type="EMBL" id="WMV22945.1"/>
    </source>
</evidence>
<keyword evidence="3" id="KW-1185">Reference proteome</keyword>
<proteinExistence type="predicted"/>
<accession>A0AAF0TR84</accession>
<gene>
    <name evidence="2" type="ORF">MTR67_016330</name>
</gene>
<dbReference type="GO" id="GO:0006952">
    <property type="term" value="P:defense response"/>
    <property type="evidence" value="ECO:0007669"/>
    <property type="project" value="InterPro"/>
</dbReference>
<dbReference type="Gene3D" id="3.30.530.20">
    <property type="match status" value="2"/>
</dbReference>
<sequence>MGLKGKLIVSLEVKCGGHSVHDIFHTNTHHLPNISPSRLKHFEIHEGEIGKIGLVVSWKYYEDGKEMFCKSVVEAIDPPKNSITWKAIEGQLLELYNSFTAITSCEDWTTIALVYEKKTEDTPEPLAFLYYFVGLTKDVEGEKGKIGSVASWKYYEDGKEMFAKTVIEAIDPQTNSITWNAIEGNLLDLYNSFNVITSSEHQWITYALVYEKKTEDTPEPLAFLDYFIGLIKDIEGHLLKN</sequence>
<dbReference type="SMART" id="SM01037">
    <property type="entry name" value="Bet_v_1"/>
    <property type="match status" value="2"/>
</dbReference>
<dbReference type="EMBL" id="CP133615">
    <property type="protein sequence ID" value="WMV22945.1"/>
    <property type="molecule type" value="Genomic_DNA"/>
</dbReference>
<reference evidence="2" key="1">
    <citation type="submission" date="2023-08" db="EMBL/GenBank/DDBJ databases">
        <title>A de novo genome assembly of Solanum verrucosum Schlechtendal, a Mexican diploid species geographically isolated from the other diploid A-genome species in potato relatives.</title>
        <authorList>
            <person name="Hosaka K."/>
        </authorList>
    </citation>
    <scope>NUCLEOTIDE SEQUENCE</scope>
    <source>
        <tissue evidence="2">Young leaves</tissue>
    </source>
</reference>
<organism evidence="2 3">
    <name type="scientific">Solanum verrucosum</name>
    <dbReference type="NCBI Taxonomy" id="315347"/>
    <lineage>
        <taxon>Eukaryota</taxon>
        <taxon>Viridiplantae</taxon>
        <taxon>Streptophyta</taxon>
        <taxon>Embryophyta</taxon>
        <taxon>Tracheophyta</taxon>
        <taxon>Spermatophyta</taxon>
        <taxon>Magnoliopsida</taxon>
        <taxon>eudicotyledons</taxon>
        <taxon>Gunneridae</taxon>
        <taxon>Pentapetalae</taxon>
        <taxon>asterids</taxon>
        <taxon>lamiids</taxon>
        <taxon>Solanales</taxon>
        <taxon>Solanaceae</taxon>
        <taxon>Solanoideae</taxon>
        <taxon>Solaneae</taxon>
        <taxon>Solanum</taxon>
    </lineage>
</organism>
<protein>
    <recommendedName>
        <fullName evidence="1">Bet v I/Major latex protein domain-containing protein</fullName>
    </recommendedName>
</protein>
<dbReference type="Proteomes" id="UP001234989">
    <property type="component" value="Chromosome 4"/>
</dbReference>
<dbReference type="Pfam" id="PF00407">
    <property type="entry name" value="Bet_v_1"/>
    <property type="match status" value="1"/>
</dbReference>
<dbReference type="PANTHER" id="PTHR31907">
    <property type="entry name" value="MLP-LIKE PROTEIN 423"/>
    <property type="match status" value="1"/>
</dbReference>
<dbReference type="SUPFAM" id="SSF55961">
    <property type="entry name" value="Bet v1-like"/>
    <property type="match status" value="2"/>
</dbReference>
<feature type="domain" description="Bet v I/Major latex protein" evidence="1">
    <location>
        <begin position="140"/>
        <end position="241"/>
    </location>
</feature>
<dbReference type="InterPro" id="IPR023393">
    <property type="entry name" value="START-like_dom_sf"/>
</dbReference>
<dbReference type="AlphaFoldDB" id="A0AAF0TR84"/>
<evidence type="ECO:0000313" key="3">
    <source>
        <dbReference type="Proteomes" id="UP001234989"/>
    </source>
</evidence>
<feature type="domain" description="Bet v I/Major latex protein" evidence="1">
    <location>
        <begin position="2"/>
        <end position="139"/>
    </location>
</feature>
<dbReference type="InterPro" id="IPR051761">
    <property type="entry name" value="MLP-like_ligand-binding"/>
</dbReference>
<evidence type="ECO:0000259" key="1">
    <source>
        <dbReference type="SMART" id="SM01037"/>
    </source>
</evidence>